<organism evidence="8 9">
    <name type="scientific">Tetraparma gracilis</name>
    <dbReference type="NCBI Taxonomy" id="2962635"/>
    <lineage>
        <taxon>Eukaryota</taxon>
        <taxon>Sar</taxon>
        <taxon>Stramenopiles</taxon>
        <taxon>Ochrophyta</taxon>
        <taxon>Bolidophyceae</taxon>
        <taxon>Parmales</taxon>
        <taxon>Triparmaceae</taxon>
        <taxon>Tetraparma</taxon>
    </lineage>
</organism>
<dbReference type="Gene3D" id="3.30.70.100">
    <property type="match status" value="1"/>
</dbReference>
<dbReference type="Gene3D" id="1.20.1530.20">
    <property type="match status" value="1"/>
</dbReference>
<dbReference type="InterPro" id="IPR011008">
    <property type="entry name" value="Dimeric_a/b-barrel"/>
</dbReference>
<dbReference type="InterPro" id="IPR004710">
    <property type="entry name" value="Bilac:Na_transpt"/>
</dbReference>
<accession>A0ABQ6MA51</accession>
<comment type="similarity">
    <text evidence="2">Belongs to the bile acid:sodium symporter (BASS) (TC 2.A.28) family.</text>
</comment>
<feature type="transmembrane region" description="Helical" evidence="6">
    <location>
        <begin position="106"/>
        <end position="128"/>
    </location>
</feature>
<dbReference type="SUPFAM" id="SSF54909">
    <property type="entry name" value="Dimeric alpha+beta barrel"/>
    <property type="match status" value="1"/>
</dbReference>
<reference evidence="8 9" key="1">
    <citation type="journal article" date="2023" name="Commun. Biol.">
        <title>Genome analysis of Parmales, the sister group of diatoms, reveals the evolutionary specialization of diatoms from phago-mixotrophs to photoautotrophs.</title>
        <authorList>
            <person name="Ban H."/>
            <person name="Sato S."/>
            <person name="Yoshikawa S."/>
            <person name="Yamada K."/>
            <person name="Nakamura Y."/>
            <person name="Ichinomiya M."/>
            <person name="Sato N."/>
            <person name="Blanc-Mathieu R."/>
            <person name="Endo H."/>
            <person name="Kuwata A."/>
            <person name="Ogata H."/>
        </authorList>
    </citation>
    <scope>NUCLEOTIDE SEQUENCE [LARGE SCALE GENOMIC DNA]</scope>
</reference>
<evidence type="ECO:0000256" key="5">
    <source>
        <dbReference type="ARBA" id="ARBA00023136"/>
    </source>
</evidence>
<keyword evidence="4 6" id="KW-1133">Transmembrane helix</keyword>
<name>A0ABQ6MA51_9STRA</name>
<proteinExistence type="inferred from homology"/>
<feature type="transmembrane region" description="Helical" evidence="6">
    <location>
        <begin position="135"/>
        <end position="158"/>
    </location>
</feature>
<sequence>MEKLPPSTPPSTLEKLTSKFPYFILSSAALGLARPSSLAWFGRSPRLITCALAGIMVAMGTSLSTSDFKAVARSPGKVALGVACQFSLMPLLAYASGSLFALPPDLFLGLILVGSAPGGTASNLVALIGRGDVALSVLMTSASTLAACALTPLLASFLAGAAVPVDRAELFRSVAQLVLLPVAAGMGLRRTSPGACDVAAKYSPFASVLLVSLICGSVVAVNAGVILACGPRIFGAVALLHAGGFALGYGVPRAAGVDERSARTISIETGMQNSALAVVLARALGRPDAAVVGAVSATVHSVLGSLLAGFWRGRPLRRAARYCLSVCLKVRAERRREFLACIGANRRGALSSEPLALEYLFGEDEEEPNTFHFFEAYEGREGFEAHTRTPHFKDWEAFAATDPLTEAPQVRFYTEEVGEGEAAN</sequence>
<gene>
    <name evidence="8" type="ORF">TeGR_g11464</name>
</gene>
<evidence type="ECO:0000256" key="3">
    <source>
        <dbReference type="ARBA" id="ARBA00022692"/>
    </source>
</evidence>
<evidence type="ECO:0000313" key="9">
    <source>
        <dbReference type="Proteomes" id="UP001165060"/>
    </source>
</evidence>
<evidence type="ECO:0000259" key="7">
    <source>
        <dbReference type="PROSITE" id="PS51725"/>
    </source>
</evidence>
<feature type="transmembrane region" description="Helical" evidence="6">
    <location>
        <begin position="208"/>
        <end position="227"/>
    </location>
</feature>
<dbReference type="PANTHER" id="PTHR10361:SF28">
    <property type="entry name" value="P3 PROTEIN-RELATED"/>
    <property type="match status" value="1"/>
</dbReference>
<dbReference type="InterPro" id="IPR038770">
    <property type="entry name" value="Na+/solute_symporter_sf"/>
</dbReference>
<dbReference type="Pfam" id="PF01758">
    <property type="entry name" value="SBF"/>
    <property type="match status" value="1"/>
</dbReference>
<comment type="caution">
    <text evidence="8">The sequence shown here is derived from an EMBL/GenBank/DDBJ whole genome shotgun (WGS) entry which is preliminary data.</text>
</comment>
<dbReference type="EMBL" id="BRYB01003903">
    <property type="protein sequence ID" value="GMI22481.1"/>
    <property type="molecule type" value="Genomic_DNA"/>
</dbReference>
<feature type="transmembrane region" description="Helical" evidence="6">
    <location>
        <begin position="46"/>
        <end position="66"/>
    </location>
</feature>
<evidence type="ECO:0000256" key="4">
    <source>
        <dbReference type="ARBA" id="ARBA00022989"/>
    </source>
</evidence>
<dbReference type="PANTHER" id="PTHR10361">
    <property type="entry name" value="SODIUM-BILE ACID COTRANSPORTER"/>
    <property type="match status" value="1"/>
</dbReference>
<evidence type="ECO:0000256" key="1">
    <source>
        <dbReference type="ARBA" id="ARBA00004141"/>
    </source>
</evidence>
<feature type="transmembrane region" description="Helical" evidence="6">
    <location>
        <begin position="170"/>
        <end position="188"/>
    </location>
</feature>
<feature type="domain" description="ABM" evidence="7">
    <location>
        <begin position="322"/>
        <end position="412"/>
    </location>
</feature>
<dbReference type="Proteomes" id="UP001165060">
    <property type="component" value="Unassembled WGS sequence"/>
</dbReference>
<keyword evidence="5 6" id="KW-0472">Membrane</keyword>
<feature type="transmembrane region" description="Helical" evidence="6">
    <location>
        <begin position="78"/>
        <end position="100"/>
    </location>
</feature>
<evidence type="ECO:0000256" key="2">
    <source>
        <dbReference type="ARBA" id="ARBA00006528"/>
    </source>
</evidence>
<feature type="transmembrane region" description="Helical" evidence="6">
    <location>
        <begin position="233"/>
        <end position="252"/>
    </location>
</feature>
<dbReference type="Pfam" id="PF03992">
    <property type="entry name" value="ABM"/>
    <property type="match status" value="1"/>
</dbReference>
<dbReference type="InterPro" id="IPR007138">
    <property type="entry name" value="ABM_dom"/>
</dbReference>
<dbReference type="InterPro" id="IPR002657">
    <property type="entry name" value="BilAc:Na_symport/Acr3"/>
</dbReference>
<evidence type="ECO:0000313" key="8">
    <source>
        <dbReference type="EMBL" id="GMI22481.1"/>
    </source>
</evidence>
<feature type="transmembrane region" description="Helical" evidence="6">
    <location>
        <begin position="290"/>
        <end position="311"/>
    </location>
</feature>
<comment type="subcellular location">
    <subcellularLocation>
        <location evidence="1">Membrane</location>
        <topology evidence="1">Multi-pass membrane protein</topology>
    </subcellularLocation>
</comment>
<keyword evidence="9" id="KW-1185">Reference proteome</keyword>
<protein>
    <recommendedName>
        <fullName evidence="7">ABM domain-containing protein</fullName>
    </recommendedName>
</protein>
<dbReference type="PROSITE" id="PS51725">
    <property type="entry name" value="ABM"/>
    <property type="match status" value="1"/>
</dbReference>
<feature type="transmembrane region" description="Helical" evidence="6">
    <location>
        <begin position="20"/>
        <end position="40"/>
    </location>
</feature>
<keyword evidence="3 6" id="KW-0812">Transmembrane</keyword>
<evidence type="ECO:0000256" key="6">
    <source>
        <dbReference type="SAM" id="Phobius"/>
    </source>
</evidence>